<protein>
    <submittedName>
        <fullName evidence="3">GTD-binding domain-containing protein</fullName>
    </submittedName>
</protein>
<gene>
    <name evidence="1" type="ORF">TCNE_LOCUS10533</name>
</gene>
<sequence length="184" mass="20975">MVAVCSEHVRDVPIQCKMLRSPFVSPGEDRHFEDQSAGCPPCARRAIAEAICAKNDGFGSLAHCANGIAADRSVLLVTSFAVAFICQLYGSAETSSAEARPSLCCEENSVNERIAVLEAKLQAYQVRLRMEIKKKRHCKEKQIVERETHETSENMHLTEIMRLKRERQNLLFKYYVVEQKYYRF</sequence>
<dbReference type="AlphaFoldDB" id="A0A183UPW3"/>
<reference evidence="1 2" key="2">
    <citation type="submission" date="2018-11" db="EMBL/GenBank/DDBJ databases">
        <authorList>
            <consortium name="Pathogen Informatics"/>
        </authorList>
    </citation>
    <scope>NUCLEOTIDE SEQUENCE [LARGE SCALE GENOMIC DNA]</scope>
</reference>
<dbReference type="EMBL" id="UYWY01020532">
    <property type="protein sequence ID" value="VDM41854.1"/>
    <property type="molecule type" value="Genomic_DNA"/>
</dbReference>
<evidence type="ECO:0000313" key="2">
    <source>
        <dbReference type="Proteomes" id="UP000050794"/>
    </source>
</evidence>
<proteinExistence type="predicted"/>
<organism evidence="2 3">
    <name type="scientific">Toxocara canis</name>
    <name type="common">Canine roundworm</name>
    <dbReference type="NCBI Taxonomy" id="6265"/>
    <lineage>
        <taxon>Eukaryota</taxon>
        <taxon>Metazoa</taxon>
        <taxon>Ecdysozoa</taxon>
        <taxon>Nematoda</taxon>
        <taxon>Chromadorea</taxon>
        <taxon>Rhabditida</taxon>
        <taxon>Spirurina</taxon>
        <taxon>Ascaridomorpha</taxon>
        <taxon>Ascaridoidea</taxon>
        <taxon>Toxocaridae</taxon>
        <taxon>Toxocara</taxon>
    </lineage>
</organism>
<dbReference type="Proteomes" id="UP000050794">
    <property type="component" value="Unassembled WGS sequence"/>
</dbReference>
<name>A0A183UPW3_TOXCA</name>
<evidence type="ECO:0000313" key="1">
    <source>
        <dbReference type="EMBL" id="VDM41854.1"/>
    </source>
</evidence>
<keyword evidence="2" id="KW-1185">Reference proteome</keyword>
<reference evidence="3" key="1">
    <citation type="submission" date="2016-06" db="UniProtKB">
        <authorList>
            <consortium name="WormBaseParasite"/>
        </authorList>
    </citation>
    <scope>IDENTIFICATION</scope>
</reference>
<dbReference type="WBParaSite" id="TCNE_0001053301-mRNA-1">
    <property type="protein sequence ID" value="TCNE_0001053301-mRNA-1"/>
    <property type="gene ID" value="TCNE_0001053301"/>
</dbReference>
<accession>A0A183UPW3</accession>
<evidence type="ECO:0000313" key="3">
    <source>
        <dbReference type="WBParaSite" id="TCNE_0001053301-mRNA-1"/>
    </source>
</evidence>